<dbReference type="KEGG" id="meti:DK427_13305"/>
<gene>
    <name evidence="5" type="ORF">DK427_13305</name>
</gene>
<evidence type="ECO:0000313" key="6">
    <source>
        <dbReference type="Proteomes" id="UP000246058"/>
    </source>
</evidence>
<name>A0A2U8VSC3_9HYPH</name>
<dbReference type="InterPro" id="IPR038488">
    <property type="entry name" value="Integrase_DNA-bd_sf"/>
</dbReference>
<dbReference type="AlphaFoldDB" id="A0A2U8VSC3"/>
<evidence type="ECO:0000313" key="5">
    <source>
        <dbReference type="EMBL" id="AWN36587.1"/>
    </source>
</evidence>
<feature type="domain" description="Integrase DNA-binding" evidence="4">
    <location>
        <begin position="44"/>
        <end position="101"/>
    </location>
</feature>
<keyword evidence="2" id="KW-0229">DNA integration</keyword>
<protein>
    <recommendedName>
        <fullName evidence="4">Integrase DNA-binding domain-containing protein</fullName>
    </recommendedName>
</protein>
<comment type="similarity">
    <text evidence="1">Belongs to the 'phage' integrase family.</text>
</comment>
<organism evidence="5 6">
    <name type="scientific">Methylobacterium radiodurans</name>
    <dbReference type="NCBI Taxonomy" id="2202828"/>
    <lineage>
        <taxon>Bacteria</taxon>
        <taxon>Pseudomonadati</taxon>
        <taxon>Pseudomonadota</taxon>
        <taxon>Alphaproteobacteria</taxon>
        <taxon>Hyphomicrobiales</taxon>
        <taxon>Methylobacteriaceae</taxon>
        <taxon>Methylobacterium</taxon>
    </lineage>
</organism>
<accession>A0A2U8VSC3</accession>
<evidence type="ECO:0000256" key="2">
    <source>
        <dbReference type="ARBA" id="ARBA00022908"/>
    </source>
</evidence>
<dbReference type="InterPro" id="IPR050808">
    <property type="entry name" value="Phage_Integrase"/>
</dbReference>
<reference evidence="5 6" key="1">
    <citation type="submission" date="2018-05" db="EMBL/GenBank/DDBJ databases">
        <title>Complete Genome Sequence of Methylobacterium sp. 17Sr1-43.</title>
        <authorList>
            <person name="Srinivasan S."/>
        </authorList>
    </citation>
    <scope>NUCLEOTIDE SEQUENCE [LARGE SCALE GENOMIC DNA]</scope>
    <source>
        <strain evidence="5 6">17Sr1-43</strain>
    </source>
</reference>
<keyword evidence="6" id="KW-1185">Reference proteome</keyword>
<dbReference type="GO" id="GO:0006310">
    <property type="term" value="P:DNA recombination"/>
    <property type="evidence" value="ECO:0007669"/>
    <property type="project" value="UniProtKB-KW"/>
</dbReference>
<dbReference type="GO" id="GO:0015074">
    <property type="term" value="P:DNA integration"/>
    <property type="evidence" value="ECO:0007669"/>
    <property type="project" value="UniProtKB-KW"/>
</dbReference>
<dbReference type="EMBL" id="CP029551">
    <property type="protein sequence ID" value="AWN36587.1"/>
    <property type="molecule type" value="Genomic_DNA"/>
</dbReference>
<dbReference type="InterPro" id="IPR011010">
    <property type="entry name" value="DNA_brk_join_enz"/>
</dbReference>
<dbReference type="SUPFAM" id="SSF56349">
    <property type="entry name" value="DNA breaking-rejoining enzymes"/>
    <property type="match status" value="1"/>
</dbReference>
<dbReference type="OrthoDB" id="7615137at2"/>
<evidence type="ECO:0000256" key="1">
    <source>
        <dbReference type="ARBA" id="ARBA00008857"/>
    </source>
</evidence>
<dbReference type="PANTHER" id="PTHR30629">
    <property type="entry name" value="PROPHAGE INTEGRASE"/>
    <property type="match status" value="1"/>
</dbReference>
<dbReference type="InterPro" id="IPR025166">
    <property type="entry name" value="Integrase_DNA_bind_dom"/>
</dbReference>
<dbReference type="RefSeq" id="WP_109951688.1">
    <property type="nucleotide sequence ID" value="NZ_CP029551.1"/>
</dbReference>
<dbReference type="Gene3D" id="3.30.160.390">
    <property type="entry name" value="Integrase, DNA-binding domain"/>
    <property type="match status" value="1"/>
</dbReference>
<sequence>MAKAAGRGSYERERVKMTAATVERAARMIQEGKLVGRGAEIADVDTPGLTLRITRAAGTWYLRHRKGTFRLGSMDALTLPAARLAADRARRDVEAGVNPREDLHVFEAVLAKGKPVELAADAAFAETVEVQSDEDRRRRGPWQWQDLMAEFLAAKLPDLKESYRRSYSAYHAGPEFEPIERLELASIEISDLEELRDRVIESRTLSAAARVVAQCKEALTWGWRSHATRSGLADEKHAWWQERWHIEYSPKAREHTPTIQELVRTLLVIEHHRTLSSTDQETENGMLAAVWAVVLTGQRTGSLGRTRRDGVIPMPDMPGWEVWTWTAKEMKSGRRGGRPHALPIPPAAIAAIDRLGADPSSPWRFPSRVDGKHVTPAGFTGLFHRLEGKTKAGKTRKGKKGPLFKRPHGNLFERYGIRVWTPHDARRTLGTFLDEEQLGGAGSAILAHARDKTENREEARIEDVTRKVYARAQRLKLKASGMAPWIDHVLEHYERERARFKPLPLP</sequence>
<proteinExistence type="inferred from homology"/>
<dbReference type="Pfam" id="PF13356">
    <property type="entry name" value="Arm-DNA-bind_3"/>
    <property type="match status" value="1"/>
</dbReference>
<evidence type="ECO:0000259" key="4">
    <source>
        <dbReference type="Pfam" id="PF13356"/>
    </source>
</evidence>
<dbReference type="GO" id="GO:0003677">
    <property type="term" value="F:DNA binding"/>
    <property type="evidence" value="ECO:0007669"/>
    <property type="project" value="InterPro"/>
</dbReference>
<dbReference type="PANTHER" id="PTHR30629:SF2">
    <property type="entry name" value="PROPHAGE INTEGRASE INTS-RELATED"/>
    <property type="match status" value="1"/>
</dbReference>
<dbReference type="InterPro" id="IPR013762">
    <property type="entry name" value="Integrase-like_cat_sf"/>
</dbReference>
<dbReference type="Gene3D" id="1.10.443.10">
    <property type="entry name" value="Intergrase catalytic core"/>
    <property type="match status" value="1"/>
</dbReference>
<keyword evidence="3" id="KW-0233">DNA recombination</keyword>
<evidence type="ECO:0000256" key="3">
    <source>
        <dbReference type="ARBA" id="ARBA00023172"/>
    </source>
</evidence>
<dbReference type="Proteomes" id="UP000246058">
    <property type="component" value="Chromosome"/>
</dbReference>